<proteinExistence type="predicted"/>
<keyword evidence="1" id="KW-1133">Transmembrane helix</keyword>
<feature type="transmembrane region" description="Helical" evidence="1">
    <location>
        <begin position="20"/>
        <end position="37"/>
    </location>
</feature>
<dbReference type="Pfam" id="PF07811">
    <property type="entry name" value="TadE"/>
    <property type="match status" value="1"/>
</dbReference>
<accession>A0ABS7PJ01</accession>
<dbReference type="RefSeq" id="WP_222988400.1">
    <property type="nucleotide sequence ID" value="NZ_JAINVV010000002.1"/>
</dbReference>
<protein>
    <submittedName>
        <fullName evidence="3">Pilus assembly protein</fullName>
    </submittedName>
</protein>
<dbReference type="Proteomes" id="UP000706039">
    <property type="component" value="Unassembled WGS sequence"/>
</dbReference>
<organism evidence="3 4">
    <name type="scientific">Sphingomonas colocasiae</name>
    <dbReference type="NCBI Taxonomy" id="1848973"/>
    <lineage>
        <taxon>Bacteria</taxon>
        <taxon>Pseudomonadati</taxon>
        <taxon>Pseudomonadota</taxon>
        <taxon>Alphaproteobacteria</taxon>
        <taxon>Sphingomonadales</taxon>
        <taxon>Sphingomonadaceae</taxon>
        <taxon>Sphingomonas</taxon>
    </lineage>
</organism>
<keyword evidence="1" id="KW-0472">Membrane</keyword>
<evidence type="ECO:0000313" key="4">
    <source>
        <dbReference type="Proteomes" id="UP000706039"/>
    </source>
</evidence>
<feature type="domain" description="TadE-like" evidence="2">
    <location>
        <begin position="16"/>
        <end position="58"/>
    </location>
</feature>
<evidence type="ECO:0000256" key="1">
    <source>
        <dbReference type="SAM" id="Phobius"/>
    </source>
</evidence>
<reference evidence="3 4" key="1">
    <citation type="submission" date="2021-08" db="EMBL/GenBank/DDBJ databases">
        <authorList>
            <person name="Tuo L."/>
        </authorList>
    </citation>
    <scope>NUCLEOTIDE SEQUENCE [LARGE SCALE GENOMIC DNA]</scope>
    <source>
        <strain evidence="3 4">JCM 31229</strain>
    </source>
</reference>
<keyword evidence="4" id="KW-1185">Reference proteome</keyword>
<dbReference type="EMBL" id="JAINVV010000002">
    <property type="protein sequence ID" value="MBY8821277.1"/>
    <property type="molecule type" value="Genomic_DNA"/>
</dbReference>
<comment type="caution">
    <text evidence="3">The sequence shown here is derived from an EMBL/GenBank/DDBJ whole genome shotgun (WGS) entry which is preliminary data.</text>
</comment>
<name>A0ABS7PJ01_9SPHN</name>
<evidence type="ECO:0000313" key="3">
    <source>
        <dbReference type="EMBL" id="MBY8821277.1"/>
    </source>
</evidence>
<keyword evidence="1" id="KW-0812">Transmembrane</keyword>
<evidence type="ECO:0000259" key="2">
    <source>
        <dbReference type="Pfam" id="PF07811"/>
    </source>
</evidence>
<gene>
    <name evidence="3" type="ORF">K7G82_03180</name>
</gene>
<dbReference type="InterPro" id="IPR012495">
    <property type="entry name" value="TadE-like_dom"/>
</dbReference>
<sequence>MIVRRLGRAVFADRRGASAVEFALVAPVLFAFIMLLIEGGRMEWTRQAIQEVAVNTARCMAVGKSECASNAQIIQYARSRGRDWGVSLTAATITPSVNQTCNAVAGMRRVDINLPYRTVVALLFPGVPRQLRASACFPAIT</sequence>